<dbReference type="EMBL" id="CAFBLX010000050">
    <property type="protein sequence ID" value="CAB4884698.1"/>
    <property type="molecule type" value="Genomic_DNA"/>
</dbReference>
<dbReference type="AlphaFoldDB" id="A0A6J7ESS4"/>
<accession>A0A6J7ESS4</accession>
<name>A0A6J7ESS4_9ZZZZ</name>
<sequence>MAIRLVVSVETKAGLGERQVQAFAELAPLVRAESGCLQYDLHRVVGTEDEFVILEHWESAEALAGHDDAPHMVEADAANKQFRAGPARVLIIEGAAVR</sequence>
<gene>
    <name evidence="2" type="ORF">UFOPK3472_01044</name>
</gene>
<dbReference type="InterPro" id="IPR050744">
    <property type="entry name" value="AI-2_Isomerase_LsrG"/>
</dbReference>
<dbReference type="SUPFAM" id="SSF54909">
    <property type="entry name" value="Dimeric alpha+beta barrel"/>
    <property type="match status" value="1"/>
</dbReference>
<dbReference type="PANTHER" id="PTHR33336">
    <property type="entry name" value="QUINOL MONOOXYGENASE YGIN-RELATED"/>
    <property type="match status" value="1"/>
</dbReference>
<dbReference type="PROSITE" id="PS51725">
    <property type="entry name" value="ABM"/>
    <property type="match status" value="1"/>
</dbReference>
<dbReference type="InterPro" id="IPR007138">
    <property type="entry name" value="ABM_dom"/>
</dbReference>
<evidence type="ECO:0000313" key="2">
    <source>
        <dbReference type="EMBL" id="CAB4884698.1"/>
    </source>
</evidence>
<dbReference type="GO" id="GO:0003824">
    <property type="term" value="F:catalytic activity"/>
    <property type="evidence" value="ECO:0007669"/>
    <property type="project" value="TreeGrafter"/>
</dbReference>
<dbReference type="PANTHER" id="PTHR33336:SF15">
    <property type="entry name" value="ABM DOMAIN-CONTAINING PROTEIN"/>
    <property type="match status" value="1"/>
</dbReference>
<feature type="domain" description="ABM" evidence="1">
    <location>
        <begin position="3"/>
        <end position="91"/>
    </location>
</feature>
<evidence type="ECO:0000259" key="1">
    <source>
        <dbReference type="PROSITE" id="PS51725"/>
    </source>
</evidence>
<dbReference type="Gene3D" id="3.30.70.100">
    <property type="match status" value="1"/>
</dbReference>
<reference evidence="2" key="1">
    <citation type="submission" date="2020-05" db="EMBL/GenBank/DDBJ databases">
        <authorList>
            <person name="Chiriac C."/>
            <person name="Salcher M."/>
            <person name="Ghai R."/>
            <person name="Kavagutti S V."/>
        </authorList>
    </citation>
    <scope>NUCLEOTIDE SEQUENCE</scope>
</reference>
<proteinExistence type="predicted"/>
<organism evidence="2">
    <name type="scientific">freshwater metagenome</name>
    <dbReference type="NCBI Taxonomy" id="449393"/>
    <lineage>
        <taxon>unclassified sequences</taxon>
        <taxon>metagenomes</taxon>
        <taxon>ecological metagenomes</taxon>
    </lineage>
</organism>
<dbReference type="Pfam" id="PF03992">
    <property type="entry name" value="ABM"/>
    <property type="match status" value="1"/>
</dbReference>
<protein>
    <submittedName>
        <fullName evidence="2">Unannotated protein</fullName>
    </submittedName>
</protein>
<dbReference type="InterPro" id="IPR011008">
    <property type="entry name" value="Dimeric_a/b-barrel"/>
</dbReference>